<accession>A0AAD4KF68</accession>
<dbReference type="GO" id="GO:0015031">
    <property type="term" value="P:protein transport"/>
    <property type="evidence" value="ECO:0007669"/>
    <property type="project" value="UniProtKB-KW"/>
</dbReference>
<dbReference type="GeneID" id="70247570"/>
<feature type="compositionally biased region" description="Polar residues" evidence="8">
    <location>
        <begin position="338"/>
        <end position="374"/>
    </location>
</feature>
<evidence type="ECO:0000313" key="11">
    <source>
        <dbReference type="Proteomes" id="UP001201262"/>
    </source>
</evidence>
<keyword evidence="5" id="KW-0653">Protein transport</keyword>
<feature type="compositionally biased region" description="Basic and acidic residues" evidence="8">
    <location>
        <begin position="284"/>
        <end position="293"/>
    </location>
</feature>
<dbReference type="Gene3D" id="1.10.10.2570">
    <property type="match status" value="1"/>
</dbReference>
<feature type="domain" description="Atg29 N-terminal" evidence="9">
    <location>
        <begin position="12"/>
        <end position="64"/>
    </location>
</feature>
<evidence type="ECO:0000256" key="6">
    <source>
        <dbReference type="ARBA" id="ARBA00023006"/>
    </source>
</evidence>
<name>A0AAD4KF68_9EURO</name>
<protein>
    <recommendedName>
        <fullName evidence="3">Autophagy-related protein 29</fullName>
    </recommendedName>
</protein>
<dbReference type="GO" id="GO:0000045">
    <property type="term" value="P:autophagosome assembly"/>
    <property type="evidence" value="ECO:0007669"/>
    <property type="project" value="InterPro"/>
</dbReference>
<sequence length="405" mass="43936">MAPLVSTPDVQYTVFVRLPFPRGDFIDPPPANWNAVKDRALWEILSRPARDDIDWKAIADDFDVTLSFLLQQAAWLYDRQLSQVRAQMRKVGNTQSSPSPALGSVSGSDALGGQAMRRAGSGGSRVPSRLSALQKEIQPMRPESSSSTTTKDKSSSVRTSSSNTVMQTQITPEQPIEYPVGPSTRRPASTRERPTLTVFQKAPEVEEESQSPPLSSDESDSESDSDDDAPSRRMPGVRRFGNFSVHKPGLRDDDGDDEDESPAFLPLSHGTPSATQHMTSTLRQESRAFEGQRRQLTGHSPSHRRELASLDSSASSGAAGGSPQRPSAPLSPRRVANLSRQDSTRAGSANQSSEETPSMGSSFSDLDDASVTQSALEEALLSNMQHGGMASRMSNFSQALRSKYL</sequence>
<feature type="compositionally biased region" description="Low complexity" evidence="8">
    <location>
        <begin position="309"/>
        <end position="328"/>
    </location>
</feature>
<evidence type="ECO:0000256" key="4">
    <source>
        <dbReference type="ARBA" id="ARBA00022448"/>
    </source>
</evidence>
<evidence type="ECO:0000313" key="10">
    <source>
        <dbReference type="EMBL" id="KAH8690567.1"/>
    </source>
</evidence>
<dbReference type="PANTHER" id="PTHR40012">
    <property type="entry name" value="AUTOPHAGY-RELATED PROTEIN 29"/>
    <property type="match status" value="1"/>
</dbReference>
<dbReference type="InterPro" id="IPR039362">
    <property type="entry name" value="ATG29_sf"/>
</dbReference>
<evidence type="ECO:0000259" key="9">
    <source>
        <dbReference type="Pfam" id="PF18388"/>
    </source>
</evidence>
<keyword evidence="4" id="KW-0813">Transport</keyword>
<dbReference type="RefSeq" id="XP_046066763.1">
    <property type="nucleotide sequence ID" value="XM_046217283.1"/>
</dbReference>
<dbReference type="AlphaFoldDB" id="A0AAD4KF68"/>
<comment type="function">
    <text evidence="7">Plays a role in autophagy. Functions at the preautophagosomal structure (PAS) in order to form normal autophagosomes under starvation conditions. Also plays a role in mitophagy and regulation of filamentous growth.</text>
</comment>
<feature type="compositionally biased region" description="Polar residues" evidence="8">
    <location>
        <begin position="270"/>
        <end position="283"/>
    </location>
</feature>
<feature type="region of interest" description="Disordered" evidence="8">
    <location>
        <begin position="89"/>
        <end position="374"/>
    </location>
</feature>
<dbReference type="PANTHER" id="PTHR40012:SF1">
    <property type="entry name" value="AUTOPHAGY-RELATED PROTEIN 29"/>
    <property type="match status" value="1"/>
</dbReference>
<dbReference type="GO" id="GO:0000407">
    <property type="term" value="C:phagophore assembly site"/>
    <property type="evidence" value="ECO:0007669"/>
    <property type="project" value="UniProtKB-SubCell"/>
</dbReference>
<reference evidence="10" key="1">
    <citation type="submission" date="2021-12" db="EMBL/GenBank/DDBJ databases">
        <title>Convergent genome expansion in fungi linked to evolution of root-endophyte symbiosis.</title>
        <authorList>
            <consortium name="DOE Joint Genome Institute"/>
            <person name="Ke Y.-H."/>
            <person name="Bonito G."/>
            <person name="Liao H.-L."/>
            <person name="Looney B."/>
            <person name="Rojas-Flechas A."/>
            <person name="Nash J."/>
            <person name="Hameed K."/>
            <person name="Schadt C."/>
            <person name="Martin F."/>
            <person name="Crous P.W."/>
            <person name="Miettinen O."/>
            <person name="Magnuson J.K."/>
            <person name="Labbe J."/>
            <person name="Jacobson D."/>
            <person name="Doktycz M.J."/>
            <person name="Veneault-Fourrey C."/>
            <person name="Kuo A."/>
            <person name="Mondo S."/>
            <person name="Calhoun S."/>
            <person name="Riley R."/>
            <person name="Ohm R."/>
            <person name="LaButti K."/>
            <person name="Andreopoulos B."/>
            <person name="Pangilinan J."/>
            <person name="Nolan M."/>
            <person name="Tritt A."/>
            <person name="Clum A."/>
            <person name="Lipzen A."/>
            <person name="Daum C."/>
            <person name="Barry K."/>
            <person name="Grigoriev I.V."/>
            <person name="Vilgalys R."/>
        </authorList>
    </citation>
    <scope>NUCLEOTIDE SEQUENCE</scope>
    <source>
        <strain evidence="10">PMI_201</strain>
    </source>
</reference>
<evidence type="ECO:0000256" key="8">
    <source>
        <dbReference type="SAM" id="MobiDB-lite"/>
    </source>
</evidence>
<evidence type="ECO:0000256" key="1">
    <source>
        <dbReference type="ARBA" id="ARBA00004329"/>
    </source>
</evidence>
<keyword evidence="6" id="KW-0072">Autophagy</keyword>
<dbReference type="FunFam" id="1.10.10.2570:FF:000001">
    <property type="entry name" value="Autophagy-related protein 29"/>
    <property type="match status" value="1"/>
</dbReference>
<comment type="similarity">
    <text evidence="2">Belongs to the ATG29 family.</text>
</comment>
<dbReference type="Proteomes" id="UP001201262">
    <property type="component" value="Unassembled WGS sequence"/>
</dbReference>
<gene>
    <name evidence="10" type="ORF">BGW36DRAFT_388978</name>
</gene>
<evidence type="ECO:0000256" key="3">
    <source>
        <dbReference type="ARBA" id="ARBA00013784"/>
    </source>
</evidence>
<evidence type="ECO:0000256" key="7">
    <source>
        <dbReference type="ARBA" id="ARBA00060351"/>
    </source>
</evidence>
<evidence type="ECO:0000256" key="5">
    <source>
        <dbReference type="ARBA" id="ARBA00022927"/>
    </source>
</evidence>
<keyword evidence="11" id="KW-1185">Reference proteome</keyword>
<dbReference type="InterPro" id="IPR040666">
    <property type="entry name" value="Atg29_N"/>
</dbReference>
<dbReference type="Pfam" id="PF18388">
    <property type="entry name" value="ATG29_N"/>
    <property type="match status" value="1"/>
</dbReference>
<dbReference type="InterPro" id="IPR039113">
    <property type="entry name" value="ATG29"/>
</dbReference>
<dbReference type="EMBL" id="JAJTJA010000013">
    <property type="protein sequence ID" value="KAH8690567.1"/>
    <property type="molecule type" value="Genomic_DNA"/>
</dbReference>
<evidence type="ECO:0000256" key="2">
    <source>
        <dbReference type="ARBA" id="ARBA00010082"/>
    </source>
</evidence>
<organism evidence="10 11">
    <name type="scientific">Talaromyces proteolyticus</name>
    <dbReference type="NCBI Taxonomy" id="1131652"/>
    <lineage>
        <taxon>Eukaryota</taxon>
        <taxon>Fungi</taxon>
        <taxon>Dikarya</taxon>
        <taxon>Ascomycota</taxon>
        <taxon>Pezizomycotina</taxon>
        <taxon>Eurotiomycetes</taxon>
        <taxon>Eurotiomycetidae</taxon>
        <taxon>Eurotiales</taxon>
        <taxon>Trichocomaceae</taxon>
        <taxon>Talaromyces</taxon>
        <taxon>Talaromyces sect. Bacilispori</taxon>
    </lineage>
</organism>
<comment type="subcellular location">
    <subcellularLocation>
        <location evidence="1">Preautophagosomal structure</location>
    </subcellularLocation>
</comment>
<feature type="compositionally biased region" description="Acidic residues" evidence="8">
    <location>
        <begin position="217"/>
        <end position="228"/>
    </location>
</feature>
<proteinExistence type="inferred from homology"/>
<comment type="caution">
    <text evidence="10">The sequence shown here is derived from an EMBL/GenBank/DDBJ whole genome shotgun (WGS) entry which is preliminary data.</text>
</comment>